<sequence length="500" mass="55800">MGAAQSASNTDSSPGSAATKTCYYELIGVERGASDTEIKKAYRKRALELHPDRNFGDVAAATQKFAELQSAYEVLSDPHERAWYDSHRDAILSGQDETGDGAQSASFRNIRMTSTEEIMSLIRKFNANVPFNDDPIGFFTVVRDTFEHLALEEEAVAEQERVDVVDYPTFGQAQDNYDEIVRPFYATWAGFATRKTFVWKDKYRLSDAPDRRVRRLMEKENKKLRDDAIREFNDAIRFLVAFVRRRDPRYLPNTQTEAERQQTSRVAAAAQAARSRAANQDQMADYKLPEWAVSRDNRSDEGEFSVSEAESEIEILECVMRKEGVEFQLGENPPRTAEGGGKLEFQGTNDVPESTGADMITPCSHIASDSDHSGCSVSHPHRYSDDDDDYAPRSAVMDRIANDQQDAQTNSASPDGCEVDKLSASVLSMSVTMDNNQKKIGKARAKRERKAAAAKASTSSKHICAQDREEERKIAHVVGITELLSNTAATKLRIIARFGS</sequence>
<protein>
    <submittedName>
        <fullName evidence="1">Uncharacterized protein</fullName>
    </submittedName>
</protein>
<evidence type="ECO:0000313" key="1">
    <source>
        <dbReference type="EMBL" id="KAJ2983571.1"/>
    </source>
</evidence>
<organism evidence="1 2">
    <name type="scientific">Zarea fungicola</name>
    <dbReference type="NCBI Taxonomy" id="93591"/>
    <lineage>
        <taxon>Eukaryota</taxon>
        <taxon>Fungi</taxon>
        <taxon>Dikarya</taxon>
        <taxon>Ascomycota</taxon>
        <taxon>Pezizomycotina</taxon>
        <taxon>Sordariomycetes</taxon>
        <taxon>Hypocreomycetidae</taxon>
        <taxon>Hypocreales</taxon>
        <taxon>Cordycipitaceae</taxon>
        <taxon>Zarea</taxon>
    </lineage>
</organism>
<name>A0ACC1NYC9_9HYPO</name>
<reference evidence="1" key="1">
    <citation type="submission" date="2022-08" db="EMBL/GenBank/DDBJ databases">
        <title>Genome Sequence of Lecanicillium fungicola.</title>
        <authorList>
            <person name="Buettner E."/>
        </authorList>
    </citation>
    <scope>NUCLEOTIDE SEQUENCE</scope>
    <source>
        <strain evidence="1">Babe33</strain>
    </source>
</reference>
<accession>A0ACC1NYC9</accession>
<proteinExistence type="predicted"/>
<dbReference type="EMBL" id="JANJQO010000024">
    <property type="protein sequence ID" value="KAJ2983571.1"/>
    <property type="molecule type" value="Genomic_DNA"/>
</dbReference>
<comment type="caution">
    <text evidence="1">The sequence shown here is derived from an EMBL/GenBank/DDBJ whole genome shotgun (WGS) entry which is preliminary data.</text>
</comment>
<gene>
    <name evidence="1" type="ORF">NQ176_g602</name>
</gene>
<evidence type="ECO:0000313" key="2">
    <source>
        <dbReference type="Proteomes" id="UP001143910"/>
    </source>
</evidence>
<dbReference type="Proteomes" id="UP001143910">
    <property type="component" value="Unassembled WGS sequence"/>
</dbReference>
<keyword evidence="2" id="KW-1185">Reference proteome</keyword>